<dbReference type="EMBL" id="JASWJB010000030">
    <property type="protein sequence ID" value="KAK2608942.1"/>
    <property type="molecule type" value="Genomic_DNA"/>
</dbReference>
<gene>
    <name evidence="2" type="ORF">QQS21_002518</name>
</gene>
<proteinExistence type="predicted"/>
<keyword evidence="1" id="KW-0732">Signal</keyword>
<reference evidence="2" key="1">
    <citation type="submission" date="2023-06" db="EMBL/GenBank/DDBJ databases">
        <title>Conoideocrella luteorostrata (Hypocreales: Clavicipitaceae), a potential biocontrol fungus for elongate hemlock scale in United States Christmas tree production areas.</title>
        <authorList>
            <person name="Barrett H."/>
            <person name="Lovett B."/>
            <person name="Macias A.M."/>
            <person name="Stajich J.E."/>
            <person name="Kasson M.T."/>
        </authorList>
    </citation>
    <scope>NUCLEOTIDE SEQUENCE</scope>
    <source>
        <strain evidence="2">ARSEF 14590</strain>
    </source>
</reference>
<name>A0AAJ0FWH8_9HYPO</name>
<dbReference type="InterPro" id="IPR036908">
    <property type="entry name" value="RlpA-like_sf"/>
</dbReference>
<dbReference type="CDD" id="cd22191">
    <property type="entry name" value="DPBB_RlpA_EXP_N-like"/>
    <property type="match status" value="1"/>
</dbReference>
<dbReference type="Gene3D" id="2.40.40.10">
    <property type="entry name" value="RlpA-like domain"/>
    <property type="match status" value="1"/>
</dbReference>
<comment type="caution">
    <text evidence="2">The sequence shown here is derived from an EMBL/GenBank/DDBJ whole genome shotgun (WGS) entry which is preliminary data.</text>
</comment>
<feature type="chain" id="PRO_5042597717" evidence="1">
    <location>
        <begin position="21"/>
        <end position="152"/>
    </location>
</feature>
<sequence>MRLSVSFVSLTIALGATTNANPKPPHVRRDVSGSNASGSIYMFGSASACREIFWQSGACGLSTYFRDTVDPNMPLTAIPSEVFDKYGQAQYNKLCGKVITMTHNGVTRKAVVADKATSSGQLIDMCLDLWQAFGGHDNDGTVIKGFEWSVEA</sequence>
<feature type="signal peptide" evidence="1">
    <location>
        <begin position="1"/>
        <end position="20"/>
    </location>
</feature>
<dbReference type="Proteomes" id="UP001251528">
    <property type="component" value="Unassembled WGS sequence"/>
</dbReference>
<evidence type="ECO:0000313" key="2">
    <source>
        <dbReference type="EMBL" id="KAK2608942.1"/>
    </source>
</evidence>
<evidence type="ECO:0000256" key="1">
    <source>
        <dbReference type="SAM" id="SignalP"/>
    </source>
</evidence>
<keyword evidence="3" id="KW-1185">Reference proteome</keyword>
<evidence type="ECO:0000313" key="3">
    <source>
        <dbReference type="Proteomes" id="UP001251528"/>
    </source>
</evidence>
<organism evidence="2 3">
    <name type="scientific">Conoideocrella luteorostrata</name>
    <dbReference type="NCBI Taxonomy" id="1105319"/>
    <lineage>
        <taxon>Eukaryota</taxon>
        <taxon>Fungi</taxon>
        <taxon>Dikarya</taxon>
        <taxon>Ascomycota</taxon>
        <taxon>Pezizomycotina</taxon>
        <taxon>Sordariomycetes</taxon>
        <taxon>Hypocreomycetidae</taxon>
        <taxon>Hypocreales</taxon>
        <taxon>Clavicipitaceae</taxon>
        <taxon>Conoideocrella</taxon>
    </lineage>
</organism>
<dbReference type="SUPFAM" id="SSF50685">
    <property type="entry name" value="Barwin-like endoglucanases"/>
    <property type="match status" value="1"/>
</dbReference>
<accession>A0AAJ0FWH8</accession>
<protein>
    <submittedName>
        <fullName evidence="2">Uncharacterized protein</fullName>
    </submittedName>
</protein>
<dbReference type="AlphaFoldDB" id="A0AAJ0FWH8"/>